<dbReference type="GO" id="GO:0047545">
    <property type="term" value="F:(S)-2-hydroxyglutarate dehydrogenase activity"/>
    <property type="evidence" value="ECO:0007669"/>
    <property type="project" value="TreeGrafter"/>
</dbReference>
<keyword evidence="11" id="KW-1185">Reference proteome</keyword>
<reference evidence="10 11" key="1">
    <citation type="submission" date="2018-02" db="EMBL/GenBank/DDBJ databases">
        <title>Genomic Encyclopedia of Archaeal and Bacterial Type Strains, Phase II (KMG-II): from individual species to whole genera.</title>
        <authorList>
            <person name="Goeker M."/>
        </authorList>
    </citation>
    <scope>NUCLEOTIDE SEQUENCE [LARGE SCALE GENOMIC DNA]</scope>
    <source>
        <strain evidence="10 11">DSM 22857</strain>
    </source>
</reference>
<dbReference type="NCBIfam" id="NF009875">
    <property type="entry name" value="PRK13339.1"/>
    <property type="match status" value="1"/>
</dbReference>
<comment type="similarity">
    <text evidence="8">Belongs to the MQO family.</text>
</comment>
<evidence type="ECO:0000256" key="7">
    <source>
        <dbReference type="ARBA" id="ARBA00023002"/>
    </source>
</evidence>
<dbReference type="RefSeq" id="WP_245886535.1">
    <property type="nucleotide sequence ID" value="NZ_PTJD01000004.1"/>
</dbReference>
<keyword evidence="5 8" id="KW-0285">Flavoprotein</keyword>
<dbReference type="Gene3D" id="3.30.9.10">
    <property type="entry name" value="D-Amino Acid Oxidase, subunit A, domain 2"/>
    <property type="match status" value="1"/>
</dbReference>
<dbReference type="EC" id="1.1.5.4" evidence="8"/>
<keyword evidence="7 8" id="KW-0560">Oxidoreductase</keyword>
<dbReference type="PANTHER" id="PTHR43104:SF2">
    <property type="entry name" value="L-2-HYDROXYGLUTARATE DEHYDROGENASE, MITOCHONDRIAL"/>
    <property type="match status" value="1"/>
</dbReference>
<comment type="caution">
    <text evidence="10">The sequence shown here is derived from an EMBL/GenBank/DDBJ whole genome shotgun (WGS) entry which is preliminary data.</text>
</comment>
<organism evidence="10 11">
    <name type="scientific">Kineococcus xinjiangensis</name>
    <dbReference type="NCBI Taxonomy" id="512762"/>
    <lineage>
        <taxon>Bacteria</taxon>
        <taxon>Bacillati</taxon>
        <taxon>Actinomycetota</taxon>
        <taxon>Actinomycetes</taxon>
        <taxon>Kineosporiales</taxon>
        <taxon>Kineosporiaceae</taxon>
        <taxon>Kineococcus</taxon>
    </lineage>
</organism>
<dbReference type="HAMAP" id="MF_00212">
    <property type="entry name" value="MQO"/>
    <property type="match status" value="1"/>
</dbReference>
<evidence type="ECO:0000256" key="5">
    <source>
        <dbReference type="ARBA" id="ARBA00022630"/>
    </source>
</evidence>
<feature type="region of interest" description="Disordered" evidence="9">
    <location>
        <begin position="1"/>
        <end position="26"/>
    </location>
</feature>
<dbReference type="NCBIfam" id="NF003605">
    <property type="entry name" value="PRK05257.1-4"/>
    <property type="match status" value="1"/>
</dbReference>
<protein>
    <recommendedName>
        <fullName evidence="8">Probable malate:quinone oxidoreductase</fullName>
        <ecNumber evidence="8">1.1.5.4</ecNumber>
    </recommendedName>
    <alternativeName>
        <fullName evidence="8">MQO</fullName>
    </alternativeName>
    <alternativeName>
        <fullName evidence="8">Malate dehydrogenase [quinone]</fullName>
    </alternativeName>
</protein>
<dbReference type="InterPro" id="IPR036188">
    <property type="entry name" value="FAD/NAD-bd_sf"/>
</dbReference>
<dbReference type="NCBIfam" id="TIGR01320">
    <property type="entry name" value="mal_quin_oxido"/>
    <property type="match status" value="1"/>
</dbReference>
<dbReference type="NCBIfam" id="NF003610">
    <property type="entry name" value="PRK05257.3-1"/>
    <property type="match status" value="1"/>
</dbReference>
<dbReference type="EMBL" id="PTJD01000004">
    <property type="protein sequence ID" value="PPK97318.1"/>
    <property type="molecule type" value="Genomic_DNA"/>
</dbReference>
<evidence type="ECO:0000313" key="11">
    <source>
        <dbReference type="Proteomes" id="UP000239485"/>
    </source>
</evidence>
<sequence>MSATQPAPTPGPTPGPTPRAVPGPAAGPQRYDAVLIGGGIMSATLAALLTEVQPDWSVVVLEKLSALGQESSAPWHNAGTGHAALCELNYTPARSDGGVEISKAVSVNESWQVSRQFWAHLVESGAIPDPTRFINPVPHMSFVRGDANTAYLRARYDALSDHPLFRGMEWSTERGRIGEWAPLLTDGRDPSERIAATRSAAGTDVDFGELTRALLGLAQQRGVQVHTGRTVKDVKRSGTGWEVSVREAGGGSATLRAPFVFVGSGGGALHLLQRSGIPEGRGFGGFPVSGQFLRCRRPEVAQRHSAKVYGQAEVGAPPMSVPHLDTRIVAGERALLFGPYAGFSPRFLKQGALTDLPFSIRPDNLLPMLAVARDNVPLTTYLVKQVLQSREQRLEALRVFYPDAAEQDWELITAGQRVQVIKKGPRGGVLQFGTELVHAGDGSIAALLGASPGASTAVDVMLNLLRKCFPSRIEAWEPRLREVVPSYGRKLSEDEDLLSATVARTTEALQLAG</sequence>
<dbReference type="NCBIfam" id="NF003611">
    <property type="entry name" value="PRK05257.3-2"/>
    <property type="match status" value="1"/>
</dbReference>
<dbReference type="UniPathway" id="UPA00223">
    <property type="reaction ID" value="UER01008"/>
</dbReference>
<comment type="catalytic activity">
    <reaction evidence="1 8">
        <text>(S)-malate + a quinone = a quinol + oxaloacetate</text>
        <dbReference type="Rhea" id="RHEA:46012"/>
        <dbReference type="ChEBI" id="CHEBI:15589"/>
        <dbReference type="ChEBI" id="CHEBI:16452"/>
        <dbReference type="ChEBI" id="CHEBI:24646"/>
        <dbReference type="ChEBI" id="CHEBI:132124"/>
        <dbReference type="EC" id="1.1.5.4"/>
    </reaction>
</comment>
<evidence type="ECO:0000256" key="3">
    <source>
        <dbReference type="ARBA" id="ARBA00005012"/>
    </source>
</evidence>
<evidence type="ECO:0000256" key="9">
    <source>
        <dbReference type="SAM" id="MobiDB-lite"/>
    </source>
</evidence>
<evidence type="ECO:0000256" key="4">
    <source>
        <dbReference type="ARBA" id="ARBA00022532"/>
    </source>
</evidence>
<dbReference type="Gene3D" id="3.50.50.60">
    <property type="entry name" value="FAD/NAD(P)-binding domain"/>
    <property type="match status" value="1"/>
</dbReference>
<dbReference type="Pfam" id="PF06039">
    <property type="entry name" value="Mqo"/>
    <property type="match status" value="1"/>
</dbReference>
<feature type="compositionally biased region" description="Pro residues" evidence="9">
    <location>
        <begin position="7"/>
        <end position="21"/>
    </location>
</feature>
<proteinExistence type="inferred from homology"/>
<dbReference type="InterPro" id="IPR006231">
    <property type="entry name" value="MQO"/>
</dbReference>
<accession>A0A2S6ISV9</accession>
<keyword evidence="6 8" id="KW-0274">FAD</keyword>
<evidence type="ECO:0000256" key="6">
    <source>
        <dbReference type="ARBA" id="ARBA00022827"/>
    </source>
</evidence>
<gene>
    <name evidence="8" type="primary">mqo</name>
    <name evidence="10" type="ORF">CLV92_104138</name>
</gene>
<dbReference type="GO" id="GO:0006099">
    <property type="term" value="P:tricarboxylic acid cycle"/>
    <property type="evidence" value="ECO:0007669"/>
    <property type="project" value="UniProtKB-UniRule"/>
</dbReference>
<dbReference type="Proteomes" id="UP000239485">
    <property type="component" value="Unassembled WGS sequence"/>
</dbReference>
<dbReference type="GO" id="GO:0008924">
    <property type="term" value="F:L-malate dehydrogenase (quinone) activity"/>
    <property type="evidence" value="ECO:0007669"/>
    <property type="project" value="UniProtKB-UniRule"/>
</dbReference>
<evidence type="ECO:0000256" key="1">
    <source>
        <dbReference type="ARBA" id="ARBA00001139"/>
    </source>
</evidence>
<evidence type="ECO:0000256" key="8">
    <source>
        <dbReference type="HAMAP-Rule" id="MF_00212"/>
    </source>
</evidence>
<dbReference type="PANTHER" id="PTHR43104">
    <property type="entry name" value="L-2-HYDROXYGLUTARATE DEHYDROGENASE, MITOCHONDRIAL"/>
    <property type="match status" value="1"/>
</dbReference>
<dbReference type="AlphaFoldDB" id="A0A2S6ISV9"/>
<keyword evidence="4 8" id="KW-0816">Tricarboxylic acid cycle</keyword>
<name>A0A2S6ISV9_9ACTN</name>
<comment type="cofactor">
    <cofactor evidence="2 8">
        <name>FAD</name>
        <dbReference type="ChEBI" id="CHEBI:57692"/>
    </cofactor>
</comment>
<evidence type="ECO:0000256" key="2">
    <source>
        <dbReference type="ARBA" id="ARBA00001974"/>
    </source>
</evidence>
<evidence type="ECO:0000313" key="10">
    <source>
        <dbReference type="EMBL" id="PPK97318.1"/>
    </source>
</evidence>
<dbReference type="SUPFAM" id="SSF51905">
    <property type="entry name" value="FAD/NAD(P)-binding domain"/>
    <property type="match status" value="1"/>
</dbReference>
<comment type="pathway">
    <text evidence="3 8">Carbohydrate metabolism; tricarboxylic acid cycle; oxaloacetate from (S)-malate (quinone route): step 1/1.</text>
</comment>
<dbReference type="NCBIfam" id="NF003603">
    <property type="entry name" value="PRK05257.1-1"/>
    <property type="match status" value="1"/>
</dbReference>
<dbReference type="NCBIfam" id="NF003606">
    <property type="entry name" value="PRK05257.2-1"/>
    <property type="match status" value="1"/>
</dbReference>